<dbReference type="AlphaFoldDB" id="A0A194X6Q5"/>
<dbReference type="GeneID" id="28820566"/>
<gene>
    <name evidence="3" type="ORF">LY89DRAFT_618505</name>
</gene>
<dbReference type="InParanoid" id="A0A194X6Q5"/>
<accession>A0A194X6Q5</accession>
<dbReference type="OrthoDB" id="74764at2759"/>
<evidence type="ECO:0000256" key="1">
    <source>
        <dbReference type="SAM" id="SignalP"/>
    </source>
</evidence>
<feature type="domain" description="DUF1996" evidence="2">
    <location>
        <begin position="33"/>
        <end position="284"/>
    </location>
</feature>
<dbReference type="InterPro" id="IPR018535">
    <property type="entry name" value="DUF1996"/>
</dbReference>
<sequence length="338" mass="37484">MLWSSLVGALALVAPTNALIRFGCSQLVVDRLDPLVQPGVEPSAHLHQIVGGNTFNVTMDPNNDIASMATCTTCQFSEDFSNYWTAVLFFKHKNGTYKRVPQIGNLGFDNANGGMTIYYMQDALYNMNQSSKVTAFKKGFRMIVGNPTITTKEDARKFRQITYTCLQDMATRGPETMEFPTSYCPAGILANVRFPTCWDGKNLDSPNHASHMAYPISGTFESGGPCPDSHPVRVPQLFYETNWDTREFKDLWPADGTSPLTWSQNGMGTDREGYGSHADYVFGWKGDALQRAMDSNCYVNCTTLKTQTMEEQNKCSLANVVKEPIDGWLPQLPGNPTG</sequence>
<evidence type="ECO:0000313" key="4">
    <source>
        <dbReference type="Proteomes" id="UP000070700"/>
    </source>
</evidence>
<protein>
    <recommendedName>
        <fullName evidence="2">DUF1996 domain-containing protein</fullName>
    </recommendedName>
</protein>
<evidence type="ECO:0000313" key="3">
    <source>
        <dbReference type="EMBL" id="KUJ15853.1"/>
    </source>
</evidence>
<name>A0A194X6Q5_MOLSC</name>
<keyword evidence="4" id="KW-1185">Reference proteome</keyword>
<dbReference type="PANTHER" id="PTHR43662">
    <property type="match status" value="1"/>
</dbReference>
<dbReference type="KEGG" id="psco:LY89DRAFT_618505"/>
<dbReference type="Proteomes" id="UP000070700">
    <property type="component" value="Unassembled WGS sequence"/>
</dbReference>
<feature type="chain" id="PRO_5008267950" description="DUF1996 domain-containing protein" evidence="1">
    <location>
        <begin position="19"/>
        <end position="338"/>
    </location>
</feature>
<reference evidence="3 4" key="1">
    <citation type="submission" date="2015-10" db="EMBL/GenBank/DDBJ databases">
        <title>Full genome of DAOMC 229536 Phialocephala scopiformis, a fungal endophyte of spruce producing the potent anti-insectan compound rugulosin.</title>
        <authorList>
            <consortium name="DOE Joint Genome Institute"/>
            <person name="Walker A.K."/>
            <person name="Frasz S.L."/>
            <person name="Seifert K.A."/>
            <person name="Miller J.D."/>
            <person name="Mondo S.J."/>
            <person name="Labutti K."/>
            <person name="Lipzen A."/>
            <person name="Dockter R."/>
            <person name="Kennedy M."/>
            <person name="Grigoriev I.V."/>
            <person name="Spatafora J.W."/>
        </authorList>
    </citation>
    <scope>NUCLEOTIDE SEQUENCE [LARGE SCALE GENOMIC DNA]</scope>
    <source>
        <strain evidence="3 4">CBS 120377</strain>
    </source>
</reference>
<feature type="signal peptide" evidence="1">
    <location>
        <begin position="1"/>
        <end position="18"/>
    </location>
</feature>
<keyword evidence="1" id="KW-0732">Signal</keyword>
<organism evidence="3 4">
    <name type="scientific">Mollisia scopiformis</name>
    <name type="common">Conifer needle endophyte fungus</name>
    <name type="synonym">Phialocephala scopiformis</name>
    <dbReference type="NCBI Taxonomy" id="149040"/>
    <lineage>
        <taxon>Eukaryota</taxon>
        <taxon>Fungi</taxon>
        <taxon>Dikarya</taxon>
        <taxon>Ascomycota</taxon>
        <taxon>Pezizomycotina</taxon>
        <taxon>Leotiomycetes</taxon>
        <taxon>Helotiales</taxon>
        <taxon>Mollisiaceae</taxon>
        <taxon>Mollisia</taxon>
    </lineage>
</organism>
<proteinExistence type="predicted"/>
<dbReference type="EMBL" id="KQ947417">
    <property type="protein sequence ID" value="KUJ15853.1"/>
    <property type="molecule type" value="Genomic_DNA"/>
</dbReference>
<dbReference type="RefSeq" id="XP_018070208.1">
    <property type="nucleotide sequence ID" value="XM_018210840.1"/>
</dbReference>
<dbReference type="Pfam" id="PF09362">
    <property type="entry name" value="DUF1996"/>
    <property type="match status" value="1"/>
</dbReference>
<evidence type="ECO:0000259" key="2">
    <source>
        <dbReference type="Pfam" id="PF09362"/>
    </source>
</evidence>
<dbReference type="PANTHER" id="PTHR43662:SF13">
    <property type="entry name" value="DUF1996 DOMAIN-CONTAINING PROTEIN"/>
    <property type="match status" value="1"/>
</dbReference>